<proteinExistence type="predicted"/>
<feature type="compositionally biased region" description="Basic residues" evidence="1">
    <location>
        <begin position="102"/>
        <end position="117"/>
    </location>
</feature>
<feature type="region of interest" description="Disordered" evidence="1">
    <location>
        <begin position="98"/>
        <end position="157"/>
    </location>
</feature>
<feature type="region of interest" description="Disordered" evidence="1">
    <location>
        <begin position="47"/>
        <end position="86"/>
    </location>
</feature>
<reference evidence="2" key="1">
    <citation type="submission" date="2022-03" db="EMBL/GenBank/DDBJ databases">
        <authorList>
            <person name="Alioto T."/>
            <person name="Alioto T."/>
            <person name="Gomez Garrido J."/>
        </authorList>
    </citation>
    <scope>NUCLEOTIDE SEQUENCE</scope>
</reference>
<accession>A0AAD1T8P5</accession>
<feature type="non-terminal residue" evidence="2">
    <location>
        <position position="157"/>
    </location>
</feature>
<evidence type="ECO:0000256" key="1">
    <source>
        <dbReference type="SAM" id="MobiDB-lite"/>
    </source>
</evidence>
<feature type="compositionally biased region" description="Polar residues" evidence="1">
    <location>
        <begin position="142"/>
        <end position="157"/>
    </location>
</feature>
<evidence type="ECO:0000313" key="2">
    <source>
        <dbReference type="EMBL" id="CAH2319866.1"/>
    </source>
</evidence>
<dbReference type="Proteomes" id="UP001295444">
    <property type="component" value="Chromosome 10"/>
</dbReference>
<organism evidence="2 3">
    <name type="scientific">Pelobates cultripes</name>
    <name type="common">Western spadefoot toad</name>
    <dbReference type="NCBI Taxonomy" id="61616"/>
    <lineage>
        <taxon>Eukaryota</taxon>
        <taxon>Metazoa</taxon>
        <taxon>Chordata</taxon>
        <taxon>Craniata</taxon>
        <taxon>Vertebrata</taxon>
        <taxon>Euteleostomi</taxon>
        <taxon>Amphibia</taxon>
        <taxon>Batrachia</taxon>
        <taxon>Anura</taxon>
        <taxon>Pelobatoidea</taxon>
        <taxon>Pelobatidae</taxon>
        <taxon>Pelobates</taxon>
    </lineage>
</organism>
<keyword evidence="3" id="KW-1185">Reference proteome</keyword>
<dbReference type="EMBL" id="OW240921">
    <property type="protein sequence ID" value="CAH2319866.1"/>
    <property type="molecule type" value="Genomic_DNA"/>
</dbReference>
<dbReference type="AlphaFoldDB" id="A0AAD1T8P5"/>
<name>A0AAD1T8P5_PELCU</name>
<protein>
    <submittedName>
        <fullName evidence="2">Uncharacterized protein</fullName>
    </submittedName>
</protein>
<evidence type="ECO:0000313" key="3">
    <source>
        <dbReference type="Proteomes" id="UP001295444"/>
    </source>
</evidence>
<sequence length="157" mass="17099">MEQLNSEELHSLLDNTMTRSVTQAIYSAMGTMSDTISHSITNAIRASNRNPDVTQPKACENKPIASSGRKATAKTHHVGAHASKTDFMDRLRPVSIEVVGPPRKRATRRAKKARTWKRAIALSDSSDLDSDSEESLNKPNDIGSTESEVSSTGHSPK</sequence>
<gene>
    <name evidence="2" type="ORF">PECUL_23A032342</name>
</gene>